<sequence length="84" mass="9135">MLECRSLVESASWLERQLGLSALVQDEGSAMKAILALLIATSMLLGGCVVVPYDGGYYGGGYYGPYGYWGSRHHGYHRHHGDAD</sequence>
<comment type="caution">
    <text evidence="2">The sequence shown here is derived from an EMBL/GenBank/DDBJ whole genome shotgun (WGS) entry which is preliminary data.</text>
</comment>
<name>A0A367PLK1_CUPNE</name>
<dbReference type="Proteomes" id="UP000253501">
    <property type="component" value="Unassembled WGS sequence"/>
</dbReference>
<organism evidence="2 3">
    <name type="scientific">Cupriavidus necator</name>
    <name type="common">Alcaligenes eutrophus</name>
    <name type="synonym">Ralstonia eutropha</name>
    <dbReference type="NCBI Taxonomy" id="106590"/>
    <lineage>
        <taxon>Bacteria</taxon>
        <taxon>Pseudomonadati</taxon>
        <taxon>Pseudomonadota</taxon>
        <taxon>Betaproteobacteria</taxon>
        <taxon>Burkholderiales</taxon>
        <taxon>Burkholderiaceae</taxon>
        <taxon>Cupriavidus</taxon>
    </lineage>
</organism>
<accession>A0A367PLK1</accession>
<keyword evidence="1" id="KW-0812">Transmembrane</keyword>
<protein>
    <submittedName>
        <fullName evidence="2">Uncharacterized protein</fullName>
    </submittedName>
</protein>
<reference evidence="2 3" key="1">
    <citation type="submission" date="2018-04" db="EMBL/GenBank/DDBJ databases">
        <title>Cupriavidus necator CR12 genome sequencing and assembly.</title>
        <authorList>
            <person name="Ben Fekih I."/>
            <person name="Mazhar H.S."/>
            <person name="Bello S.K."/>
            <person name="Rensing C."/>
        </authorList>
    </citation>
    <scope>NUCLEOTIDE SEQUENCE [LARGE SCALE GENOMIC DNA]</scope>
    <source>
        <strain evidence="2 3">CR12</strain>
    </source>
</reference>
<keyword evidence="1" id="KW-1133">Transmembrane helix</keyword>
<evidence type="ECO:0000256" key="1">
    <source>
        <dbReference type="SAM" id="Phobius"/>
    </source>
</evidence>
<evidence type="ECO:0000313" key="3">
    <source>
        <dbReference type="Proteomes" id="UP000253501"/>
    </source>
</evidence>
<keyword evidence="1" id="KW-0472">Membrane</keyword>
<gene>
    <name evidence="2" type="ORF">DDK22_13545</name>
</gene>
<feature type="transmembrane region" description="Helical" evidence="1">
    <location>
        <begin position="33"/>
        <end position="53"/>
    </location>
</feature>
<evidence type="ECO:0000313" key="2">
    <source>
        <dbReference type="EMBL" id="RCJ07915.1"/>
    </source>
</evidence>
<dbReference type="EMBL" id="QDHA01000033">
    <property type="protein sequence ID" value="RCJ07915.1"/>
    <property type="molecule type" value="Genomic_DNA"/>
</dbReference>
<proteinExistence type="predicted"/>
<dbReference type="AlphaFoldDB" id="A0A367PLK1"/>